<dbReference type="EMBL" id="BMSA01000003">
    <property type="protein sequence ID" value="GGT42193.1"/>
    <property type="molecule type" value="Genomic_DNA"/>
</dbReference>
<organism evidence="1 2">
    <name type="scientific">Streptomyces phaeofaciens</name>
    <dbReference type="NCBI Taxonomy" id="68254"/>
    <lineage>
        <taxon>Bacteria</taxon>
        <taxon>Bacillati</taxon>
        <taxon>Actinomycetota</taxon>
        <taxon>Actinomycetes</taxon>
        <taxon>Kitasatosporales</taxon>
        <taxon>Streptomycetaceae</taxon>
        <taxon>Streptomyces</taxon>
    </lineage>
</organism>
<keyword evidence="2" id="KW-1185">Reference proteome</keyword>
<protein>
    <submittedName>
        <fullName evidence="1">Uncharacterized protein</fullName>
    </submittedName>
</protein>
<dbReference type="Proteomes" id="UP000646776">
    <property type="component" value="Unassembled WGS sequence"/>
</dbReference>
<dbReference type="RefSeq" id="WP_189709579.1">
    <property type="nucleotide sequence ID" value="NZ_BMSA01000003.1"/>
</dbReference>
<dbReference type="AlphaFoldDB" id="A0A918H8Y6"/>
<name>A0A918H8Y6_9ACTN</name>
<evidence type="ECO:0000313" key="2">
    <source>
        <dbReference type="Proteomes" id="UP000646776"/>
    </source>
</evidence>
<comment type="caution">
    <text evidence="1">The sequence shown here is derived from an EMBL/GenBank/DDBJ whole genome shotgun (WGS) entry which is preliminary data.</text>
</comment>
<evidence type="ECO:0000313" key="1">
    <source>
        <dbReference type="EMBL" id="GGT42193.1"/>
    </source>
</evidence>
<reference evidence="1" key="2">
    <citation type="submission" date="2020-09" db="EMBL/GenBank/DDBJ databases">
        <authorList>
            <person name="Sun Q."/>
            <person name="Ohkuma M."/>
        </authorList>
    </citation>
    <scope>NUCLEOTIDE SEQUENCE</scope>
    <source>
        <strain evidence="1">JCM 4125</strain>
    </source>
</reference>
<sequence length="127" mass="13862">MSFTELSATGRVTVFPLDGLTVAYTTRSGDARGLGEIGLVAVVDDQADGDALWRLAQQLGGRGHGQDQARWILTQASRARMVASFTDLVEAKWTAYIRRRFALDALFANHEILMTGRMDLPVTPAPL</sequence>
<gene>
    <name evidence="1" type="ORF">GCM10010226_18520</name>
</gene>
<proteinExistence type="predicted"/>
<reference evidence="1" key="1">
    <citation type="journal article" date="2014" name="Int. J. Syst. Evol. Microbiol.">
        <title>Complete genome sequence of Corynebacterium casei LMG S-19264T (=DSM 44701T), isolated from a smear-ripened cheese.</title>
        <authorList>
            <consortium name="US DOE Joint Genome Institute (JGI-PGF)"/>
            <person name="Walter F."/>
            <person name="Albersmeier A."/>
            <person name="Kalinowski J."/>
            <person name="Ruckert C."/>
        </authorList>
    </citation>
    <scope>NUCLEOTIDE SEQUENCE</scope>
    <source>
        <strain evidence="1">JCM 4125</strain>
    </source>
</reference>
<accession>A0A918H8Y6</accession>